<evidence type="ECO:0000313" key="2">
    <source>
        <dbReference type="Proteomes" id="UP000255082"/>
    </source>
</evidence>
<protein>
    <submittedName>
        <fullName evidence="1">Uncharacterized protein</fullName>
    </submittedName>
</protein>
<dbReference type="RefSeq" id="WP_128145416.1">
    <property type="nucleotide sequence ID" value="NZ_JAJFOE010000001.1"/>
</dbReference>
<evidence type="ECO:0000313" key="1">
    <source>
        <dbReference type="EMBL" id="SUA47241.1"/>
    </source>
</evidence>
<gene>
    <name evidence="1" type="ORF">NCTC13184_05781</name>
</gene>
<organism evidence="1 2">
    <name type="scientific">Nocardia africana</name>
    <dbReference type="NCBI Taxonomy" id="134964"/>
    <lineage>
        <taxon>Bacteria</taxon>
        <taxon>Bacillati</taxon>
        <taxon>Actinomycetota</taxon>
        <taxon>Actinomycetes</taxon>
        <taxon>Mycobacteriales</taxon>
        <taxon>Nocardiaceae</taxon>
        <taxon>Nocardia</taxon>
    </lineage>
</organism>
<name>A0A378X3L4_9NOCA</name>
<dbReference type="EMBL" id="UGRU01000001">
    <property type="protein sequence ID" value="SUA47241.1"/>
    <property type="molecule type" value="Genomic_DNA"/>
</dbReference>
<accession>A0A378X3L4</accession>
<sequence>MSDQKPRDVLADLILASREDGMSATETADHLLDAGVRPPAHVIDPPEGTPDALERIESALADMLDTYAELREKYVRNPADFHSLQGSDRDIAIEVAGIRQAAHLIRNHRDDTSGMSLPAWLEDKWLAKERAVSDLLAAIVTHTREGVDSG</sequence>
<dbReference type="AlphaFoldDB" id="A0A378X3L4"/>
<reference evidence="1 2" key="1">
    <citation type="submission" date="2018-06" db="EMBL/GenBank/DDBJ databases">
        <authorList>
            <consortium name="Pathogen Informatics"/>
            <person name="Doyle S."/>
        </authorList>
    </citation>
    <scope>NUCLEOTIDE SEQUENCE [LARGE SCALE GENOMIC DNA]</scope>
    <source>
        <strain evidence="1 2">NCTC13184</strain>
    </source>
</reference>
<proteinExistence type="predicted"/>
<dbReference type="Proteomes" id="UP000255082">
    <property type="component" value="Unassembled WGS sequence"/>
</dbReference>